<comment type="subunit">
    <text evidence="6">Homotrimer. Homotrimerization increases the affinity of HSF1 to DNA. Interacts with transcriptional coregulator SSA1 on chromatin.</text>
</comment>
<accession>A0A5C3PUK0</accession>
<evidence type="ECO:0000313" key="10">
    <source>
        <dbReference type="EMBL" id="TFK93212.1"/>
    </source>
</evidence>
<dbReference type="EMBL" id="ML210985">
    <property type="protein sequence ID" value="TFK93212.1"/>
    <property type="molecule type" value="Genomic_DNA"/>
</dbReference>
<dbReference type="InterPro" id="IPR000232">
    <property type="entry name" value="HSF_DNA-bd"/>
</dbReference>
<dbReference type="FunFam" id="1.10.10.10:FF:000027">
    <property type="entry name" value="Heat shock transcription factor 1"/>
    <property type="match status" value="1"/>
</dbReference>
<evidence type="ECO:0000256" key="8">
    <source>
        <dbReference type="SAM" id="MobiDB-lite"/>
    </source>
</evidence>
<keyword evidence="4" id="KW-0804">Transcription</keyword>
<evidence type="ECO:0000256" key="3">
    <source>
        <dbReference type="ARBA" id="ARBA00023125"/>
    </source>
</evidence>
<feature type="compositionally biased region" description="Basic and acidic residues" evidence="8">
    <location>
        <begin position="105"/>
        <end position="145"/>
    </location>
</feature>
<feature type="domain" description="HSF-type DNA-binding" evidence="9">
    <location>
        <begin position="193"/>
        <end position="217"/>
    </location>
</feature>
<feature type="compositionally biased region" description="Polar residues" evidence="8">
    <location>
        <begin position="74"/>
        <end position="104"/>
    </location>
</feature>
<feature type="compositionally biased region" description="Polar residues" evidence="8">
    <location>
        <begin position="45"/>
        <end position="57"/>
    </location>
</feature>
<gene>
    <name evidence="10" type="ORF">K466DRAFT_145389</name>
</gene>
<dbReference type="STRING" id="1314778.A0A5C3PUK0"/>
<comment type="subcellular location">
    <subcellularLocation>
        <location evidence="1">Nucleus</location>
    </subcellularLocation>
</comment>
<evidence type="ECO:0000256" key="5">
    <source>
        <dbReference type="ARBA" id="ARBA00023242"/>
    </source>
</evidence>
<keyword evidence="5" id="KW-0539">Nucleus</keyword>
<organism evidence="10 11">
    <name type="scientific">Polyporus arcularius HHB13444</name>
    <dbReference type="NCBI Taxonomy" id="1314778"/>
    <lineage>
        <taxon>Eukaryota</taxon>
        <taxon>Fungi</taxon>
        <taxon>Dikarya</taxon>
        <taxon>Basidiomycota</taxon>
        <taxon>Agaricomycotina</taxon>
        <taxon>Agaricomycetes</taxon>
        <taxon>Polyporales</taxon>
        <taxon>Polyporaceae</taxon>
        <taxon>Polyporus</taxon>
    </lineage>
</organism>
<dbReference type="Pfam" id="PF00447">
    <property type="entry name" value="HSF_DNA-bind"/>
    <property type="match status" value="1"/>
</dbReference>
<evidence type="ECO:0000256" key="7">
    <source>
        <dbReference type="RuleBase" id="RU004020"/>
    </source>
</evidence>
<feature type="compositionally biased region" description="Polar residues" evidence="8">
    <location>
        <begin position="12"/>
        <end position="27"/>
    </location>
</feature>
<dbReference type="SUPFAM" id="SSF46785">
    <property type="entry name" value="Winged helix' DNA-binding domain"/>
    <property type="match status" value="1"/>
</dbReference>
<dbReference type="PRINTS" id="PR00056">
    <property type="entry name" value="HSFDOMAIN"/>
</dbReference>
<dbReference type="InParanoid" id="A0A5C3PUK0"/>
<evidence type="ECO:0000256" key="1">
    <source>
        <dbReference type="ARBA" id="ARBA00004123"/>
    </source>
</evidence>
<evidence type="ECO:0000256" key="4">
    <source>
        <dbReference type="ARBA" id="ARBA00023163"/>
    </source>
</evidence>
<name>A0A5C3PUK0_9APHY</name>
<evidence type="ECO:0000256" key="2">
    <source>
        <dbReference type="ARBA" id="ARBA00023015"/>
    </source>
</evidence>
<dbReference type="GO" id="GO:0003700">
    <property type="term" value="F:DNA-binding transcription factor activity"/>
    <property type="evidence" value="ECO:0007669"/>
    <property type="project" value="InterPro"/>
</dbReference>
<dbReference type="Gene3D" id="1.10.10.10">
    <property type="entry name" value="Winged helix-like DNA-binding domain superfamily/Winged helix DNA-binding domain"/>
    <property type="match status" value="1"/>
</dbReference>
<evidence type="ECO:0000256" key="6">
    <source>
        <dbReference type="ARBA" id="ARBA00062171"/>
    </source>
</evidence>
<dbReference type="SMART" id="SM00415">
    <property type="entry name" value="HSF"/>
    <property type="match status" value="1"/>
</dbReference>
<feature type="region of interest" description="Disordered" evidence="8">
    <location>
        <begin position="1"/>
        <end position="149"/>
    </location>
</feature>
<protein>
    <recommendedName>
        <fullName evidence="9">HSF-type DNA-binding domain-containing protein</fullName>
    </recommendedName>
</protein>
<dbReference type="PANTHER" id="PTHR10015">
    <property type="entry name" value="HEAT SHOCK TRANSCRIPTION FACTOR"/>
    <property type="match status" value="1"/>
</dbReference>
<keyword evidence="11" id="KW-1185">Reference proteome</keyword>
<dbReference type="Proteomes" id="UP000308197">
    <property type="component" value="Unassembled WGS sequence"/>
</dbReference>
<proteinExistence type="inferred from homology"/>
<dbReference type="PANTHER" id="PTHR10015:SF361">
    <property type="entry name" value="TRANSCRIPTION FACTOR SKN7"/>
    <property type="match status" value="1"/>
</dbReference>
<comment type="similarity">
    <text evidence="7">Belongs to the HSF family.</text>
</comment>
<dbReference type="GO" id="GO:0043565">
    <property type="term" value="F:sequence-specific DNA binding"/>
    <property type="evidence" value="ECO:0007669"/>
    <property type="project" value="InterPro"/>
</dbReference>
<dbReference type="InterPro" id="IPR036390">
    <property type="entry name" value="WH_DNA-bd_sf"/>
</dbReference>
<dbReference type="InterPro" id="IPR036388">
    <property type="entry name" value="WH-like_DNA-bd_sf"/>
</dbReference>
<sequence length="266" mass="29870">MKSLVARCRPSTPLNSPDQMDNSTQYPPLQRQLFPSATLPPPSQLHLNSFPRNNTLPPISHLPAASRYPPPTYTHPSLSSTASPLSGHTLSGPSTLPWSNQRSPTSRDDLPSVRRLSESRPERDMARDSSQDHHVSSSHVKHEQEDSMPSTSDFVKKLYKMLEDSSFADVVSWGPGGDCFVVKDMNEFTKTILPRMFKHSNFASFVRQLNKYDFHKVKNTDDNQFGEHVSPRLFLFISYCPPCPFTKPGAPPSPRQLAQRSLGARK</sequence>
<dbReference type="AlphaFoldDB" id="A0A5C3PUK0"/>
<dbReference type="PROSITE" id="PS00434">
    <property type="entry name" value="HSF_DOMAIN"/>
    <property type="match status" value="1"/>
</dbReference>
<reference evidence="10 11" key="1">
    <citation type="journal article" date="2019" name="Nat. Ecol. Evol.">
        <title>Megaphylogeny resolves global patterns of mushroom evolution.</title>
        <authorList>
            <person name="Varga T."/>
            <person name="Krizsan K."/>
            <person name="Foldi C."/>
            <person name="Dima B."/>
            <person name="Sanchez-Garcia M."/>
            <person name="Sanchez-Ramirez S."/>
            <person name="Szollosi G.J."/>
            <person name="Szarkandi J.G."/>
            <person name="Papp V."/>
            <person name="Albert L."/>
            <person name="Andreopoulos W."/>
            <person name="Angelini C."/>
            <person name="Antonin V."/>
            <person name="Barry K.W."/>
            <person name="Bougher N.L."/>
            <person name="Buchanan P."/>
            <person name="Buyck B."/>
            <person name="Bense V."/>
            <person name="Catcheside P."/>
            <person name="Chovatia M."/>
            <person name="Cooper J."/>
            <person name="Damon W."/>
            <person name="Desjardin D."/>
            <person name="Finy P."/>
            <person name="Geml J."/>
            <person name="Haridas S."/>
            <person name="Hughes K."/>
            <person name="Justo A."/>
            <person name="Karasinski D."/>
            <person name="Kautmanova I."/>
            <person name="Kiss B."/>
            <person name="Kocsube S."/>
            <person name="Kotiranta H."/>
            <person name="LaButti K.M."/>
            <person name="Lechner B.E."/>
            <person name="Liimatainen K."/>
            <person name="Lipzen A."/>
            <person name="Lukacs Z."/>
            <person name="Mihaltcheva S."/>
            <person name="Morgado L.N."/>
            <person name="Niskanen T."/>
            <person name="Noordeloos M.E."/>
            <person name="Ohm R.A."/>
            <person name="Ortiz-Santana B."/>
            <person name="Ovrebo C."/>
            <person name="Racz N."/>
            <person name="Riley R."/>
            <person name="Savchenko A."/>
            <person name="Shiryaev A."/>
            <person name="Soop K."/>
            <person name="Spirin V."/>
            <person name="Szebenyi C."/>
            <person name="Tomsovsky M."/>
            <person name="Tulloss R.E."/>
            <person name="Uehling J."/>
            <person name="Grigoriev I.V."/>
            <person name="Vagvolgyi C."/>
            <person name="Papp T."/>
            <person name="Martin F.M."/>
            <person name="Miettinen O."/>
            <person name="Hibbett D.S."/>
            <person name="Nagy L.G."/>
        </authorList>
    </citation>
    <scope>NUCLEOTIDE SEQUENCE [LARGE SCALE GENOMIC DNA]</scope>
    <source>
        <strain evidence="10 11">HHB13444</strain>
    </source>
</reference>
<evidence type="ECO:0000313" key="11">
    <source>
        <dbReference type="Proteomes" id="UP000308197"/>
    </source>
</evidence>
<dbReference type="GO" id="GO:0005634">
    <property type="term" value="C:nucleus"/>
    <property type="evidence" value="ECO:0007669"/>
    <property type="project" value="UniProtKB-SubCell"/>
</dbReference>
<feature type="region of interest" description="Disordered" evidence="8">
    <location>
        <begin position="247"/>
        <end position="266"/>
    </location>
</feature>
<keyword evidence="2" id="KW-0805">Transcription regulation</keyword>
<keyword evidence="3" id="KW-0238">DNA-binding</keyword>
<evidence type="ECO:0000259" key="9">
    <source>
        <dbReference type="PROSITE" id="PS00434"/>
    </source>
</evidence>